<keyword evidence="7" id="KW-0732">Signal</keyword>
<dbReference type="Gene3D" id="3.10.560.10">
    <property type="entry name" value="Outer membrane lipoprotein wza domain like"/>
    <property type="match status" value="2"/>
</dbReference>
<keyword evidence="10" id="KW-0626">Porin</keyword>
<organism evidence="17 18">
    <name type="scientific">Aureimonas flava</name>
    <dbReference type="NCBI Taxonomy" id="2320271"/>
    <lineage>
        <taxon>Bacteria</taxon>
        <taxon>Pseudomonadati</taxon>
        <taxon>Pseudomonadota</taxon>
        <taxon>Alphaproteobacteria</taxon>
        <taxon>Hyphomicrobiales</taxon>
        <taxon>Aurantimonadaceae</taxon>
        <taxon>Aureimonas</taxon>
    </lineage>
</organism>
<accession>A0A3A1WGZ2</accession>
<evidence type="ECO:0000256" key="13">
    <source>
        <dbReference type="ARBA" id="ARBA00023237"/>
    </source>
</evidence>
<keyword evidence="6" id="KW-0812">Transmembrane</keyword>
<evidence type="ECO:0000259" key="16">
    <source>
        <dbReference type="Pfam" id="PF22461"/>
    </source>
</evidence>
<evidence type="ECO:0000256" key="2">
    <source>
        <dbReference type="ARBA" id="ARBA00009450"/>
    </source>
</evidence>
<feature type="domain" description="Polysaccharide export protein N-terminal" evidence="15">
    <location>
        <begin position="108"/>
        <end position="195"/>
    </location>
</feature>
<dbReference type="GO" id="GO:0046930">
    <property type="term" value="C:pore complex"/>
    <property type="evidence" value="ECO:0007669"/>
    <property type="project" value="UniProtKB-KW"/>
</dbReference>
<feature type="domain" description="SLBB" evidence="16">
    <location>
        <begin position="203"/>
        <end position="278"/>
    </location>
</feature>
<dbReference type="GO" id="GO:0015288">
    <property type="term" value="F:porin activity"/>
    <property type="evidence" value="ECO:0007669"/>
    <property type="project" value="UniProtKB-KW"/>
</dbReference>
<dbReference type="PANTHER" id="PTHR33619">
    <property type="entry name" value="POLYSACCHARIDE EXPORT PROTEIN GFCE-RELATED"/>
    <property type="match status" value="1"/>
</dbReference>
<keyword evidence="4" id="KW-1134">Transmembrane beta strand</keyword>
<comment type="similarity">
    <text evidence="2">Belongs to the BexD/CtrA/VexA family.</text>
</comment>
<evidence type="ECO:0000313" key="18">
    <source>
        <dbReference type="Proteomes" id="UP000265750"/>
    </source>
</evidence>
<evidence type="ECO:0000259" key="15">
    <source>
        <dbReference type="Pfam" id="PF02563"/>
    </source>
</evidence>
<evidence type="ECO:0000256" key="12">
    <source>
        <dbReference type="ARBA" id="ARBA00023139"/>
    </source>
</evidence>
<keyword evidence="18" id="KW-1185">Reference proteome</keyword>
<dbReference type="Pfam" id="PF22461">
    <property type="entry name" value="SLBB_2"/>
    <property type="match status" value="1"/>
</dbReference>
<evidence type="ECO:0000256" key="7">
    <source>
        <dbReference type="ARBA" id="ARBA00022729"/>
    </source>
</evidence>
<dbReference type="OrthoDB" id="7198507at2"/>
<dbReference type="InterPro" id="IPR054765">
    <property type="entry name" value="SLBB_dom"/>
</dbReference>
<keyword evidence="14" id="KW-0449">Lipoprotein</keyword>
<evidence type="ECO:0000256" key="14">
    <source>
        <dbReference type="ARBA" id="ARBA00023288"/>
    </source>
</evidence>
<protein>
    <submittedName>
        <fullName evidence="17">Polysaccharide export protein</fullName>
    </submittedName>
</protein>
<reference evidence="18" key="1">
    <citation type="submission" date="2018-09" db="EMBL/GenBank/DDBJ databases">
        <authorList>
            <person name="Tuo L."/>
        </authorList>
    </citation>
    <scope>NUCLEOTIDE SEQUENCE [LARGE SCALE GENOMIC DNA]</scope>
    <source>
        <strain evidence="18">M2BS4Y-1</strain>
    </source>
</reference>
<dbReference type="Proteomes" id="UP000265750">
    <property type="component" value="Unassembled WGS sequence"/>
</dbReference>
<evidence type="ECO:0000256" key="8">
    <source>
        <dbReference type="ARBA" id="ARBA00023047"/>
    </source>
</evidence>
<evidence type="ECO:0000313" key="17">
    <source>
        <dbReference type="EMBL" id="RIX98428.1"/>
    </source>
</evidence>
<dbReference type="PANTHER" id="PTHR33619:SF3">
    <property type="entry name" value="POLYSACCHARIDE EXPORT PROTEIN GFCE-RELATED"/>
    <property type="match status" value="1"/>
</dbReference>
<gene>
    <name evidence="17" type="ORF">D3218_16950</name>
</gene>
<dbReference type="Gene3D" id="3.30.1950.10">
    <property type="entry name" value="wza like domain"/>
    <property type="match status" value="1"/>
</dbReference>
<dbReference type="EMBL" id="QYRN01000010">
    <property type="protein sequence ID" value="RIX98428.1"/>
    <property type="molecule type" value="Genomic_DNA"/>
</dbReference>
<evidence type="ECO:0000256" key="3">
    <source>
        <dbReference type="ARBA" id="ARBA00022448"/>
    </source>
</evidence>
<keyword evidence="3" id="KW-0813">Transport</keyword>
<keyword evidence="8" id="KW-0625">Polysaccharide transport</keyword>
<evidence type="ECO:0000256" key="6">
    <source>
        <dbReference type="ARBA" id="ARBA00022692"/>
    </source>
</evidence>
<keyword evidence="9" id="KW-0406">Ion transport</keyword>
<evidence type="ECO:0000256" key="4">
    <source>
        <dbReference type="ARBA" id="ARBA00022452"/>
    </source>
</evidence>
<name>A0A3A1WGZ2_9HYPH</name>
<sequence>MLRRVRLCFAAGSLSPSDRCVDLYSSKTIGLTLGLLGALTSAGCTTLPRSGPDDQRIRDEATVYFAADKKKPLTDYVLVDLTETVLGYFPKQSQGLAKGFGPSRRGAPELPLGNGDTIQITLFESSAGGLFIPAEAGSRPGNFITLPAQTIDTTGRISVPYAGTLTVAGRTPAQVQADIEDRLANRAIEPQAIINLIEKRSSQVSVLGDVNAAARISLSDAGERVLDVISRAGGISSPAEETSVTLQRGGTSATVPFNQLVATPADNIYVYPNDTIYVNRERRTYLAFGAAGLNGSIDFDDMNLSWAEGVGKAGGLLDSRADPGQVFLYRMVDAETLTRMGFPVAGKTGTSFPVIFRANLRDPSSLFLAQQFAMKDKDMIYVSNADSVEVVKFLDVINAATSGVSGPLVDAASVRTSTRLITN</sequence>
<proteinExistence type="inferred from homology"/>
<evidence type="ECO:0000256" key="9">
    <source>
        <dbReference type="ARBA" id="ARBA00023065"/>
    </source>
</evidence>
<keyword evidence="13" id="KW-0998">Cell outer membrane</keyword>
<evidence type="ECO:0000256" key="10">
    <source>
        <dbReference type="ARBA" id="ARBA00023114"/>
    </source>
</evidence>
<dbReference type="InterPro" id="IPR049712">
    <property type="entry name" value="Poly_export"/>
</dbReference>
<keyword evidence="5" id="KW-0762">Sugar transport</keyword>
<dbReference type="GO" id="GO:0009279">
    <property type="term" value="C:cell outer membrane"/>
    <property type="evidence" value="ECO:0007669"/>
    <property type="project" value="UniProtKB-SubCell"/>
</dbReference>
<dbReference type="AlphaFoldDB" id="A0A3A1WGZ2"/>
<dbReference type="GO" id="GO:0006811">
    <property type="term" value="P:monoatomic ion transport"/>
    <property type="evidence" value="ECO:0007669"/>
    <property type="project" value="UniProtKB-KW"/>
</dbReference>
<keyword evidence="12" id="KW-0564">Palmitate</keyword>
<keyword evidence="11" id="KW-0472">Membrane</keyword>
<comment type="subcellular location">
    <subcellularLocation>
        <location evidence="1">Cell outer membrane</location>
        <topology evidence="1">Multi-pass membrane protein</topology>
    </subcellularLocation>
</comment>
<dbReference type="GO" id="GO:0015159">
    <property type="term" value="F:polysaccharide transmembrane transporter activity"/>
    <property type="evidence" value="ECO:0007669"/>
    <property type="project" value="InterPro"/>
</dbReference>
<evidence type="ECO:0000256" key="5">
    <source>
        <dbReference type="ARBA" id="ARBA00022597"/>
    </source>
</evidence>
<evidence type="ECO:0000256" key="1">
    <source>
        <dbReference type="ARBA" id="ARBA00004571"/>
    </source>
</evidence>
<dbReference type="InterPro" id="IPR003715">
    <property type="entry name" value="Poly_export_N"/>
</dbReference>
<dbReference type="Pfam" id="PF02563">
    <property type="entry name" value="Poly_export"/>
    <property type="match status" value="1"/>
</dbReference>
<comment type="caution">
    <text evidence="17">The sequence shown here is derived from an EMBL/GenBank/DDBJ whole genome shotgun (WGS) entry which is preliminary data.</text>
</comment>
<evidence type="ECO:0000256" key="11">
    <source>
        <dbReference type="ARBA" id="ARBA00023136"/>
    </source>
</evidence>